<reference evidence="1" key="1">
    <citation type="submission" date="2012-10" db="EMBL/GenBank/DDBJ databases">
        <authorList>
            <person name="Harkins D.M."/>
            <person name="Durkin A.S."/>
            <person name="Brinkac L.M."/>
            <person name="Haft D.H."/>
            <person name="Selengut J.D."/>
            <person name="Sanka R."/>
            <person name="DePew J."/>
            <person name="Purushe J."/>
            <person name="Matthias M.A."/>
            <person name="Vinetz J.M."/>
            <person name="Sutton G.G."/>
            <person name="Nierman W.C."/>
            <person name="Fouts D.E."/>
        </authorList>
    </citation>
    <scope>NUCLEOTIDE SEQUENCE [LARGE SCALE GENOMIC DNA]</scope>
    <source>
        <strain evidence="1">MOR084</strain>
    </source>
</reference>
<gene>
    <name evidence="1" type="ORF">LEP1GSC179_2079</name>
</gene>
<proteinExistence type="predicted"/>
<accession>A0A0E2BFG2</accession>
<dbReference type="Proteomes" id="UP000006329">
    <property type="component" value="Unassembled WGS sequence"/>
</dbReference>
<dbReference type="EMBL" id="AHON02000042">
    <property type="protein sequence ID" value="EKO33949.1"/>
    <property type="molecule type" value="Genomic_DNA"/>
</dbReference>
<protein>
    <submittedName>
        <fullName evidence="1">Uncharacterized protein</fullName>
    </submittedName>
</protein>
<dbReference type="AlphaFoldDB" id="A0A0E2BFG2"/>
<organism evidence="1 2">
    <name type="scientific">Leptospira santarosai str. MOR084</name>
    <dbReference type="NCBI Taxonomy" id="1049984"/>
    <lineage>
        <taxon>Bacteria</taxon>
        <taxon>Pseudomonadati</taxon>
        <taxon>Spirochaetota</taxon>
        <taxon>Spirochaetia</taxon>
        <taxon>Leptospirales</taxon>
        <taxon>Leptospiraceae</taxon>
        <taxon>Leptospira</taxon>
    </lineage>
</organism>
<sequence>MKLQNRLSFESRLVHCQNPPWIRDLTKNFPFLAKKRILK</sequence>
<evidence type="ECO:0000313" key="2">
    <source>
        <dbReference type="Proteomes" id="UP000006329"/>
    </source>
</evidence>
<keyword evidence="2" id="KW-1185">Reference proteome</keyword>
<evidence type="ECO:0000313" key="1">
    <source>
        <dbReference type="EMBL" id="EKO33949.1"/>
    </source>
</evidence>
<comment type="caution">
    <text evidence="1">The sequence shown here is derived from an EMBL/GenBank/DDBJ whole genome shotgun (WGS) entry which is preliminary data.</text>
</comment>
<name>A0A0E2BFG2_9LEPT</name>